<dbReference type="EMBL" id="QPJJ01000010">
    <property type="protein sequence ID" value="RCW65789.1"/>
    <property type="molecule type" value="Genomic_DNA"/>
</dbReference>
<keyword evidence="4" id="KW-1185">Reference proteome</keyword>
<dbReference type="Gene3D" id="3.90.1750.20">
    <property type="entry name" value="Putative Large Serine Recombinase, Chain B, Domain 2"/>
    <property type="match status" value="1"/>
</dbReference>
<dbReference type="InterPro" id="IPR006119">
    <property type="entry name" value="Resolv_N"/>
</dbReference>
<organism evidence="3 4">
    <name type="scientific">Saliterribacillus persicus</name>
    <dbReference type="NCBI Taxonomy" id="930114"/>
    <lineage>
        <taxon>Bacteria</taxon>
        <taxon>Bacillati</taxon>
        <taxon>Bacillota</taxon>
        <taxon>Bacilli</taxon>
        <taxon>Bacillales</taxon>
        <taxon>Bacillaceae</taxon>
        <taxon>Saliterribacillus</taxon>
    </lineage>
</organism>
<evidence type="ECO:0000313" key="3">
    <source>
        <dbReference type="EMBL" id="RCW65789.1"/>
    </source>
</evidence>
<dbReference type="GO" id="GO:0000150">
    <property type="term" value="F:DNA strand exchange activity"/>
    <property type="evidence" value="ECO:0007669"/>
    <property type="project" value="InterPro"/>
</dbReference>
<evidence type="ECO:0000259" key="1">
    <source>
        <dbReference type="PROSITE" id="PS51736"/>
    </source>
</evidence>
<sequence length="535" mass="61953">MKCAVYIRVSTDKKEQETSLINQERYFYNIIAEKGWELHKFYIDVQSGTKANKRASFKEMIEDAKDKKFDIILSKELSRLARNGQLSYEIKEMAEQNNVHIITFDNAINTTVGNIHMSGLYAWVYDQESQRTSERIKASLNSKARKGEYLGSHAPYGYQVINKRLVIAENDTVNVIKDIFNWYVGGTGFDAIARRLSKKGIPTPATVAQKRNASKYWHGSTIKNILSNPHYTGILVQHRETSISVTSELRKQLPHSKYIIVPNAHPPLISNEQFDTVQYMINKRKKTNTSQKYHLFTNYLYCIDCGKSMWYRQNRKGYICGNYAKNGNLACSHHAIKETAIKKVILENIQSFSIFIKEPEIVLKLKQNDITQIEYSQSALIKLEEKIAAIKSKKRKYIDLLADNIISLDDYHDMMNAVKNDQIALEIEKSELNASVHPNNFSNELNAIRNILIKLKPINEVTSELLHHFVQRTDVDKEGVPTVQYRFNLFSSDLFLQYYLRTTLHMCRLWKHINRLYFFCLESTIFKNSKISGKG</sequence>
<dbReference type="SUPFAM" id="SSF53041">
    <property type="entry name" value="Resolvase-like"/>
    <property type="match status" value="1"/>
</dbReference>
<dbReference type="PROSITE" id="PS51737">
    <property type="entry name" value="RECOMBINASE_DNA_BIND"/>
    <property type="match status" value="1"/>
</dbReference>
<dbReference type="GO" id="GO:0003677">
    <property type="term" value="F:DNA binding"/>
    <property type="evidence" value="ECO:0007669"/>
    <property type="project" value="InterPro"/>
</dbReference>
<dbReference type="PANTHER" id="PTHR30461">
    <property type="entry name" value="DNA-INVERTASE FROM LAMBDOID PROPHAGE"/>
    <property type="match status" value="1"/>
</dbReference>
<dbReference type="Proteomes" id="UP000252585">
    <property type="component" value="Unassembled WGS sequence"/>
</dbReference>
<dbReference type="InterPro" id="IPR050639">
    <property type="entry name" value="SSR_resolvase"/>
</dbReference>
<evidence type="ECO:0000259" key="2">
    <source>
        <dbReference type="PROSITE" id="PS51737"/>
    </source>
</evidence>
<dbReference type="Pfam" id="PF07508">
    <property type="entry name" value="Recombinase"/>
    <property type="match status" value="1"/>
</dbReference>
<accession>A0A368XDQ4</accession>
<dbReference type="InterPro" id="IPR025827">
    <property type="entry name" value="Zn_ribbon_recom_dom"/>
</dbReference>
<dbReference type="Gene3D" id="3.40.50.1390">
    <property type="entry name" value="Resolvase, N-terminal catalytic domain"/>
    <property type="match status" value="1"/>
</dbReference>
<dbReference type="InterPro" id="IPR038109">
    <property type="entry name" value="DNA_bind_recomb_sf"/>
</dbReference>
<name>A0A368XDQ4_9BACI</name>
<feature type="domain" description="Recombinase" evidence="2">
    <location>
        <begin position="155"/>
        <end position="287"/>
    </location>
</feature>
<comment type="caution">
    <text evidence="3">The sequence shown here is derived from an EMBL/GenBank/DDBJ whole genome shotgun (WGS) entry which is preliminary data.</text>
</comment>
<dbReference type="CDD" id="cd00338">
    <property type="entry name" value="Ser_Recombinase"/>
    <property type="match status" value="1"/>
</dbReference>
<dbReference type="Pfam" id="PF00239">
    <property type="entry name" value="Resolvase"/>
    <property type="match status" value="1"/>
</dbReference>
<proteinExistence type="predicted"/>
<dbReference type="InterPro" id="IPR036162">
    <property type="entry name" value="Resolvase-like_N_sf"/>
</dbReference>
<dbReference type="InterPro" id="IPR011109">
    <property type="entry name" value="DNA_bind_recombinase_dom"/>
</dbReference>
<protein>
    <submittedName>
        <fullName evidence="3">DNA invertase Pin-like site-specific DNA recombinase</fullName>
    </submittedName>
</protein>
<dbReference type="AlphaFoldDB" id="A0A368XDQ4"/>
<evidence type="ECO:0000313" key="4">
    <source>
        <dbReference type="Proteomes" id="UP000252585"/>
    </source>
</evidence>
<feature type="domain" description="Resolvase/invertase-type recombinase catalytic" evidence="1">
    <location>
        <begin position="2"/>
        <end position="147"/>
    </location>
</feature>
<dbReference type="PANTHER" id="PTHR30461:SF23">
    <property type="entry name" value="DNA RECOMBINASE-RELATED"/>
    <property type="match status" value="1"/>
</dbReference>
<reference evidence="3 4" key="1">
    <citation type="submission" date="2018-07" db="EMBL/GenBank/DDBJ databases">
        <title>Genomic Encyclopedia of Type Strains, Phase IV (KMG-IV): sequencing the most valuable type-strain genomes for metagenomic binning, comparative biology and taxonomic classification.</title>
        <authorList>
            <person name="Goeker M."/>
        </authorList>
    </citation>
    <scope>NUCLEOTIDE SEQUENCE [LARGE SCALE GENOMIC DNA]</scope>
    <source>
        <strain evidence="3 4">DSM 27696</strain>
    </source>
</reference>
<dbReference type="Pfam" id="PF13408">
    <property type="entry name" value="Zn_ribbon_recom"/>
    <property type="match status" value="1"/>
</dbReference>
<dbReference type="SMART" id="SM00857">
    <property type="entry name" value="Resolvase"/>
    <property type="match status" value="1"/>
</dbReference>
<gene>
    <name evidence="3" type="ORF">DFR57_1103</name>
</gene>
<dbReference type="PROSITE" id="PS51736">
    <property type="entry name" value="RECOMBINASES_3"/>
    <property type="match status" value="1"/>
</dbReference>